<evidence type="ECO:0000313" key="1">
    <source>
        <dbReference type="EMBL" id="UYO61801.1"/>
    </source>
</evidence>
<reference evidence="1" key="1">
    <citation type="submission" date="2021-11" db="EMBL/GenBank/DDBJ databases">
        <title>Isoprene-degrading acetogen.</title>
        <authorList>
            <person name="Yang Y."/>
            <person name="Jin H."/>
            <person name="Yan J."/>
        </authorList>
    </citation>
    <scope>NUCLEOTIDE SEQUENCE</scope>
    <source>
        <strain evidence="1">Berkeley</strain>
    </source>
</reference>
<accession>A0ABY6HDW4</accession>
<name>A0ABY6HDW4_9FIRM</name>
<evidence type="ECO:0000313" key="2">
    <source>
        <dbReference type="Proteomes" id="UP001163550"/>
    </source>
</evidence>
<keyword evidence="2" id="KW-1185">Reference proteome</keyword>
<organism evidence="1 2">
    <name type="scientific">Acetobacterium wieringae</name>
    <dbReference type="NCBI Taxonomy" id="52694"/>
    <lineage>
        <taxon>Bacteria</taxon>
        <taxon>Bacillati</taxon>
        <taxon>Bacillota</taxon>
        <taxon>Clostridia</taxon>
        <taxon>Eubacteriales</taxon>
        <taxon>Eubacteriaceae</taxon>
        <taxon>Acetobacterium</taxon>
    </lineage>
</organism>
<dbReference type="Proteomes" id="UP001163550">
    <property type="component" value="Chromosome"/>
</dbReference>
<evidence type="ECO:0008006" key="3">
    <source>
        <dbReference type="Google" id="ProtNLM"/>
    </source>
</evidence>
<sequence>MLDKLIKTIVKNEIAEVNTTMRCTVITVSPLVIQPIPKKNYLTGEEDYPLIVSVKKLKQWALVNGTPTPFILPLNVGDTVLVAFGKKDLSDAVILGVIG</sequence>
<dbReference type="RefSeq" id="WP_263992592.1">
    <property type="nucleotide sequence ID" value="NZ_CP087994.1"/>
</dbReference>
<gene>
    <name evidence="1" type="ORF">LNN31_13550</name>
</gene>
<proteinExistence type="predicted"/>
<protein>
    <recommendedName>
        <fullName evidence="3">DUF2577 domain-containing protein</fullName>
    </recommendedName>
</protein>
<dbReference type="EMBL" id="CP087994">
    <property type="protein sequence ID" value="UYO61801.1"/>
    <property type="molecule type" value="Genomic_DNA"/>
</dbReference>